<dbReference type="EnsemblMetazoa" id="ACUA021107-RA">
    <property type="protein sequence ID" value="ACUA021107-PA"/>
    <property type="gene ID" value="ACUA021107"/>
</dbReference>
<keyword evidence="3" id="KW-1185">Reference proteome</keyword>
<dbReference type="VEuPathDB" id="VectorBase:ACUA021107"/>
<name>A0A182MLF7_9DIPT</name>
<feature type="compositionally biased region" description="Basic and acidic residues" evidence="1">
    <location>
        <begin position="53"/>
        <end position="62"/>
    </location>
</feature>
<organism evidence="2 3">
    <name type="scientific">Anopheles culicifacies</name>
    <dbReference type="NCBI Taxonomy" id="139723"/>
    <lineage>
        <taxon>Eukaryota</taxon>
        <taxon>Metazoa</taxon>
        <taxon>Ecdysozoa</taxon>
        <taxon>Arthropoda</taxon>
        <taxon>Hexapoda</taxon>
        <taxon>Insecta</taxon>
        <taxon>Pterygota</taxon>
        <taxon>Neoptera</taxon>
        <taxon>Endopterygota</taxon>
        <taxon>Diptera</taxon>
        <taxon>Nematocera</taxon>
        <taxon>Culicoidea</taxon>
        <taxon>Culicidae</taxon>
        <taxon>Anophelinae</taxon>
        <taxon>Anopheles</taxon>
        <taxon>culicifacies species complex</taxon>
    </lineage>
</organism>
<reference evidence="3" key="1">
    <citation type="submission" date="2013-09" db="EMBL/GenBank/DDBJ databases">
        <title>The Genome Sequence of Anopheles culicifacies species A.</title>
        <authorList>
            <consortium name="The Broad Institute Genomics Platform"/>
            <person name="Neafsey D.E."/>
            <person name="Besansky N."/>
            <person name="Howell P."/>
            <person name="Walton C."/>
            <person name="Young S.K."/>
            <person name="Zeng Q."/>
            <person name="Gargeya S."/>
            <person name="Fitzgerald M."/>
            <person name="Haas B."/>
            <person name="Abouelleil A."/>
            <person name="Allen A.W."/>
            <person name="Alvarado L."/>
            <person name="Arachchi H.M."/>
            <person name="Berlin A.M."/>
            <person name="Chapman S.B."/>
            <person name="Gainer-Dewar J."/>
            <person name="Goldberg J."/>
            <person name="Griggs A."/>
            <person name="Gujja S."/>
            <person name="Hansen M."/>
            <person name="Howarth C."/>
            <person name="Imamovic A."/>
            <person name="Ireland A."/>
            <person name="Larimer J."/>
            <person name="McCowan C."/>
            <person name="Murphy C."/>
            <person name="Pearson M."/>
            <person name="Poon T.W."/>
            <person name="Priest M."/>
            <person name="Roberts A."/>
            <person name="Saif S."/>
            <person name="Shea T."/>
            <person name="Sisk P."/>
            <person name="Sykes S."/>
            <person name="Wortman J."/>
            <person name="Nusbaum C."/>
            <person name="Birren B."/>
        </authorList>
    </citation>
    <scope>NUCLEOTIDE SEQUENCE [LARGE SCALE GENOMIC DNA]</scope>
    <source>
        <strain evidence="3">A-37</strain>
    </source>
</reference>
<proteinExistence type="predicted"/>
<dbReference type="Proteomes" id="UP000075883">
    <property type="component" value="Unassembled WGS sequence"/>
</dbReference>
<evidence type="ECO:0000313" key="3">
    <source>
        <dbReference type="Proteomes" id="UP000075883"/>
    </source>
</evidence>
<accession>A0A182MLF7</accession>
<feature type="compositionally biased region" description="Polar residues" evidence="1">
    <location>
        <begin position="77"/>
        <end position="91"/>
    </location>
</feature>
<dbReference type="EMBL" id="AXCM01000623">
    <property type="status" value="NOT_ANNOTATED_CDS"/>
    <property type="molecule type" value="Genomic_DNA"/>
</dbReference>
<dbReference type="AlphaFoldDB" id="A0A182MLF7"/>
<sequence length="253" mass="28544">MKDFNFAGHLKSLKDVCAELDTHERWCNAKLSSIKLVHCKMLEMMKDHVGPEMEESYQHVDGEAEEQATREAQAQQSTGIRPSTVTGTHCTKPSKGLPDGSKSLSKIHPLGTIPKYLQRNRQRKATASSSVQAPLDVKVEPPTEQLQIVPVKSEAALEAEYKQQTIDRLEHQVLELLGELGNREQRIKELEVNLYRTQHTLAQMQNMMQSHLKAQQPIVKKIAQESKVLLLLQMILDSQANNNGESVKDHEPK</sequence>
<evidence type="ECO:0000256" key="1">
    <source>
        <dbReference type="SAM" id="MobiDB-lite"/>
    </source>
</evidence>
<feature type="region of interest" description="Disordered" evidence="1">
    <location>
        <begin position="53"/>
        <end position="134"/>
    </location>
</feature>
<protein>
    <submittedName>
        <fullName evidence="2">Uncharacterized protein</fullName>
    </submittedName>
</protein>
<reference evidence="2" key="2">
    <citation type="submission" date="2020-05" db="UniProtKB">
        <authorList>
            <consortium name="EnsemblMetazoa"/>
        </authorList>
    </citation>
    <scope>IDENTIFICATION</scope>
    <source>
        <strain evidence="2">A-37</strain>
    </source>
</reference>
<evidence type="ECO:0000313" key="2">
    <source>
        <dbReference type="EnsemblMetazoa" id="ACUA021107-PA"/>
    </source>
</evidence>